<reference evidence="3" key="2">
    <citation type="submission" date="2011-02" db="EMBL/GenBank/DDBJ databases">
        <authorList>
            <person name="MacLean D."/>
        </authorList>
    </citation>
    <scope>NUCLEOTIDE SEQUENCE</scope>
</reference>
<feature type="domain" description="Reverse transcriptase Ty1/copia-type" evidence="2">
    <location>
        <begin position="85"/>
        <end position="151"/>
    </location>
</feature>
<accession>F0WMJ2</accession>
<dbReference type="EMBL" id="FR824202">
    <property type="protein sequence ID" value="CCA22524.1"/>
    <property type="molecule type" value="Genomic_DNA"/>
</dbReference>
<reference evidence="3" key="1">
    <citation type="journal article" date="2011" name="PLoS Biol.">
        <title>Gene gain and loss during evolution of obligate parasitism in the white rust pathogen of Arabidopsis thaliana.</title>
        <authorList>
            <person name="Kemen E."/>
            <person name="Gardiner A."/>
            <person name="Schultz-Larsen T."/>
            <person name="Kemen A.C."/>
            <person name="Balmuth A.L."/>
            <person name="Robert-Seilaniantz A."/>
            <person name="Bailey K."/>
            <person name="Holub E."/>
            <person name="Studholme D.J."/>
            <person name="Maclean D."/>
            <person name="Jones J.D."/>
        </authorList>
    </citation>
    <scope>NUCLEOTIDE SEQUENCE</scope>
</reference>
<dbReference type="HOGENOM" id="CLU_1535276_0_0_1"/>
<evidence type="ECO:0000256" key="1">
    <source>
        <dbReference type="SAM" id="MobiDB-lite"/>
    </source>
</evidence>
<dbReference type="InterPro" id="IPR013103">
    <property type="entry name" value="RVT_2"/>
</dbReference>
<evidence type="ECO:0000313" key="3">
    <source>
        <dbReference type="EMBL" id="CCA22524.1"/>
    </source>
</evidence>
<proteinExistence type="predicted"/>
<gene>
    <name evidence="3" type="primary">AlNc14C157G7682</name>
    <name evidence="3" type="ORF">ALNC14_086670</name>
</gene>
<feature type="compositionally biased region" description="Basic and acidic residues" evidence="1">
    <location>
        <begin position="1"/>
        <end position="21"/>
    </location>
</feature>
<name>F0WMJ2_9STRA</name>
<organism evidence="3">
    <name type="scientific">Albugo laibachii Nc14</name>
    <dbReference type="NCBI Taxonomy" id="890382"/>
    <lineage>
        <taxon>Eukaryota</taxon>
        <taxon>Sar</taxon>
        <taxon>Stramenopiles</taxon>
        <taxon>Oomycota</taxon>
        <taxon>Peronosporomycetes</taxon>
        <taxon>Albuginales</taxon>
        <taxon>Albuginaceae</taxon>
        <taxon>Albugo</taxon>
    </lineage>
</organism>
<evidence type="ECO:0000259" key="2">
    <source>
        <dbReference type="Pfam" id="PF07727"/>
    </source>
</evidence>
<protein>
    <submittedName>
        <fullName evidence="3">Putative polyprotein</fullName>
    </submittedName>
</protein>
<feature type="region of interest" description="Disordered" evidence="1">
    <location>
        <begin position="1"/>
        <end position="27"/>
    </location>
</feature>
<sequence length="175" mass="19715">MEKKKILKEDKRKEAITKTGEDEASNNGGKLFFALAVTDSSVLNGEKFAAVPDPKSHNEAHQGKHSQKWTAAEDAELKSLEGLGTWSIICSDENKKPLPTKWVYKTKLKADGTVERYKARLVARGHKQDFGEDYYVTFSTVMELNNMKVIFDMESSGASRRRTKRIPKCCDGEKL</sequence>
<dbReference type="Pfam" id="PF07727">
    <property type="entry name" value="RVT_2"/>
    <property type="match status" value="1"/>
</dbReference>
<dbReference type="AlphaFoldDB" id="F0WMJ2"/>